<comment type="caution">
    <text evidence="1">The sequence shown here is derived from an EMBL/GenBank/DDBJ whole genome shotgun (WGS) entry which is preliminary data.</text>
</comment>
<reference evidence="1 2" key="1">
    <citation type="journal article" date="2022" name="Genome Biol. Evol.">
        <title>Host diet, physiology and behaviors set the stage for Lachnospiraceae cladogenesis.</title>
        <authorList>
            <person name="Vera-Ponce De Leon A."/>
            <person name="Schneider M."/>
            <person name="Jahnes B.C."/>
            <person name="Sadowski V."/>
            <person name="Camuy-Velez L.A."/>
            <person name="Duan J."/>
            <person name="Sabree Z.L."/>
        </authorList>
    </citation>
    <scope>NUCLEOTIDE SEQUENCE [LARGE SCALE GENOMIC DNA]</scope>
    <source>
        <strain evidence="1 2">PAL113</strain>
    </source>
</reference>
<dbReference type="EMBL" id="JAMZFW010000034">
    <property type="protein sequence ID" value="MCP1103622.1"/>
    <property type="molecule type" value="Genomic_DNA"/>
</dbReference>
<name>A0ABT1EFB2_9FIRM</name>
<keyword evidence="2" id="KW-1185">Reference proteome</keyword>
<dbReference type="Proteomes" id="UP001523566">
    <property type="component" value="Unassembled WGS sequence"/>
</dbReference>
<evidence type="ECO:0000313" key="1">
    <source>
        <dbReference type="EMBL" id="MCP1103622.1"/>
    </source>
</evidence>
<protein>
    <submittedName>
        <fullName evidence="1">Uncharacterized protein</fullName>
    </submittedName>
</protein>
<organism evidence="1 2">
    <name type="scientific">Aequitasia blattaphilus</name>
    <dbReference type="NCBI Taxonomy" id="2949332"/>
    <lineage>
        <taxon>Bacteria</taxon>
        <taxon>Bacillati</taxon>
        <taxon>Bacillota</taxon>
        <taxon>Clostridia</taxon>
        <taxon>Lachnospirales</taxon>
        <taxon>Lachnospiraceae</taxon>
        <taxon>Aequitasia</taxon>
    </lineage>
</organism>
<proteinExistence type="predicted"/>
<sequence>MLQMQRFSMDLVRYAEIIRLISQNKSTTYTKASNAINFFHDSTLEWWKQNWFWSTGGAVMPSTLLHKEC</sequence>
<accession>A0ABT1EFB2</accession>
<evidence type="ECO:0000313" key="2">
    <source>
        <dbReference type="Proteomes" id="UP001523566"/>
    </source>
</evidence>
<gene>
    <name evidence="1" type="ORF">NK125_14565</name>
</gene>